<sequence length="494" mass="54127">MSETTGTMPIYRRVRSLMEERLAAGVYDGGRPLPSTRFLAQELGVSRNTVTAAYDELIALGVIESRPRSGLYAAAPLSPRGAAPAAATSPVRSPAASSRGDVDWSAVLRVRQAPELTRTLGHPDAFDHPYPFISSQPELRSFPVRAWMRAMNDAMTGPHLRYSIRDAVDENDPLLVEALCSEILPSRGITATPDQILVTSGAQQGLSLVTDVLLGSDRVIGVENPGYLDAMHIFARSGAALLPIPVDSRGAAIDTAGHFDAVYLTPSHHHPTNVTLSLPRRKLLLQLLDQRNGFAIEDDYDSEFRFRGRPTPSLKSMDTSGRVIYLGSFSKFLSAGLRIGFVVADPVVIEALRAERHHRTKHLPGQIQRALGLFIQSGEYHKVLRAQRRRLKQNWSIITSATAKYLPAGNQESFPPGGVCIWYRGPEWLDAAELADRALEHGILVADGSRYYLRGTEQKNCLRLGFGSIRQEAIEPGIARLGELIRESSRGIAS</sequence>
<evidence type="ECO:0000259" key="6">
    <source>
        <dbReference type="PROSITE" id="PS50949"/>
    </source>
</evidence>
<evidence type="ECO:0000256" key="3">
    <source>
        <dbReference type="ARBA" id="ARBA00023015"/>
    </source>
</evidence>
<dbReference type="InterPro" id="IPR051446">
    <property type="entry name" value="HTH_trans_reg/aminotransferase"/>
</dbReference>
<dbReference type="EMBL" id="JBHUFB010000009">
    <property type="protein sequence ID" value="MFD1811951.1"/>
    <property type="molecule type" value="Genomic_DNA"/>
</dbReference>
<evidence type="ECO:0000256" key="2">
    <source>
        <dbReference type="ARBA" id="ARBA00022898"/>
    </source>
</evidence>
<dbReference type="CDD" id="cd07377">
    <property type="entry name" value="WHTH_GntR"/>
    <property type="match status" value="1"/>
</dbReference>
<dbReference type="Pfam" id="PF00155">
    <property type="entry name" value="Aminotran_1_2"/>
    <property type="match status" value="1"/>
</dbReference>
<dbReference type="SUPFAM" id="SSF46785">
    <property type="entry name" value="Winged helix' DNA-binding domain"/>
    <property type="match status" value="1"/>
</dbReference>
<dbReference type="InterPro" id="IPR000524">
    <property type="entry name" value="Tscrpt_reg_HTH_GntR"/>
</dbReference>
<dbReference type="InterPro" id="IPR036390">
    <property type="entry name" value="WH_DNA-bd_sf"/>
</dbReference>
<feature type="domain" description="HTH gntR-type" evidence="6">
    <location>
        <begin position="8"/>
        <end position="76"/>
    </location>
</feature>
<comment type="similarity">
    <text evidence="1">In the C-terminal section; belongs to the class-I pyridoxal-phosphate-dependent aminotransferase family.</text>
</comment>
<dbReference type="InterPro" id="IPR015421">
    <property type="entry name" value="PyrdxlP-dep_Trfase_major"/>
</dbReference>
<dbReference type="InterPro" id="IPR015424">
    <property type="entry name" value="PyrdxlP-dep_Trfase"/>
</dbReference>
<keyword evidence="7" id="KW-0808">Transferase</keyword>
<reference evidence="8" key="1">
    <citation type="journal article" date="2019" name="Int. J. Syst. Evol. Microbiol.">
        <title>The Global Catalogue of Microorganisms (GCM) 10K type strain sequencing project: providing services to taxonomists for standard genome sequencing and annotation.</title>
        <authorList>
            <consortium name="The Broad Institute Genomics Platform"/>
            <consortium name="The Broad Institute Genome Sequencing Center for Infectious Disease"/>
            <person name="Wu L."/>
            <person name="Ma J."/>
        </authorList>
    </citation>
    <scope>NUCLEOTIDE SEQUENCE [LARGE SCALE GENOMIC DNA]</scope>
    <source>
        <strain evidence="8">DT72</strain>
    </source>
</reference>
<dbReference type="PANTHER" id="PTHR46577">
    <property type="entry name" value="HTH-TYPE TRANSCRIPTIONAL REGULATORY PROTEIN GABR"/>
    <property type="match status" value="1"/>
</dbReference>
<dbReference type="Gene3D" id="1.10.10.10">
    <property type="entry name" value="Winged helix-like DNA-binding domain superfamily/Winged helix DNA-binding domain"/>
    <property type="match status" value="1"/>
</dbReference>
<proteinExistence type="inferred from homology"/>
<accession>A0ABW4P1J7</accession>
<dbReference type="GO" id="GO:0008483">
    <property type="term" value="F:transaminase activity"/>
    <property type="evidence" value="ECO:0007669"/>
    <property type="project" value="UniProtKB-KW"/>
</dbReference>
<evidence type="ECO:0000256" key="1">
    <source>
        <dbReference type="ARBA" id="ARBA00005384"/>
    </source>
</evidence>
<dbReference type="InterPro" id="IPR004839">
    <property type="entry name" value="Aminotransferase_I/II_large"/>
</dbReference>
<evidence type="ECO:0000313" key="7">
    <source>
        <dbReference type="EMBL" id="MFD1811951.1"/>
    </source>
</evidence>
<dbReference type="CDD" id="cd00609">
    <property type="entry name" value="AAT_like"/>
    <property type="match status" value="1"/>
</dbReference>
<dbReference type="Proteomes" id="UP001597286">
    <property type="component" value="Unassembled WGS sequence"/>
</dbReference>
<organism evidence="7 8">
    <name type="scientific">Rhodococcus gannanensis</name>
    <dbReference type="NCBI Taxonomy" id="1960308"/>
    <lineage>
        <taxon>Bacteria</taxon>
        <taxon>Bacillati</taxon>
        <taxon>Actinomycetota</taxon>
        <taxon>Actinomycetes</taxon>
        <taxon>Mycobacteriales</taxon>
        <taxon>Nocardiaceae</taxon>
        <taxon>Rhodococcus</taxon>
    </lineage>
</organism>
<keyword evidence="4" id="KW-0238">DNA-binding</keyword>
<dbReference type="SUPFAM" id="SSF53383">
    <property type="entry name" value="PLP-dependent transferases"/>
    <property type="match status" value="1"/>
</dbReference>
<dbReference type="RefSeq" id="WP_378484488.1">
    <property type="nucleotide sequence ID" value="NZ_JBHUFB010000009.1"/>
</dbReference>
<keyword evidence="5" id="KW-0804">Transcription</keyword>
<comment type="caution">
    <text evidence="7">The sequence shown here is derived from an EMBL/GenBank/DDBJ whole genome shotgun (WGS) entry which is preliminary data.</text>
</comment>
<evidence type="ECO:0000256" key="4">
    <source>
        <dbReference type="ARBA" id="ARBA00023125"/>
    </source>
</evidence>
<gene>
    <name evidence="7" type="ORF">ACFSJG_06960</name>
</gene>
<dbReference type="PRINTS" id="PR00035">
    <property type="entry name" value="HTHGNTR"/>
</dbReference>
<keyword evidence="2" id="KW-0663">Pyridoxal phosphate</keyword>
<evidence type="ECO:0000313" key="8">
    <source>
        <dbReference type="Proteomes" id="UP001597286"/>
    </source>
</evidence>
<keyword evidence="7" id="KW-0032">Aminotransferase</keyword>
<dbReference type="PANTHER" id="PTHR46577:SF1">
    <property type="entry name" value="HTH-TYPE TRANSCRIPTIONAL REGULATORY PROTEIN GABR"/>
    <property type="match status" value="1"/>
</dbReference>
<dbReference type="Pfam" id="PF00392">
    <property type="entry name" value="GntR"/>
    <property type="match status" value="1"/>
</dbReference>
<dbReference type="PROSITE" id="PS50949">
    <property type="entry name" value="HTH_GNTR"/>
    <property type="match status" value="1"/>
</dbReference>
<evidence type="ECO:0000256" key="5">
    <source>
        <dbReference type="ARBA" id="ARBA00023163"/>
    </source>
</evidence>
<dbReference type="Gene3D" id="3.40.640.10">
    <property type="entry name" value="Type I PLP-dependent aspartate aminotransferase-like (Major domain)"/>
    <property type="match status" value="1"/>
</dbReference>
<keyword evidence="8" id="KW-1185">Reference proteome</keyword>
<protein>
    <submittedName>
        <fullName evidence="7">PLP-dependent aminotransferase family protein</fullName>
    </submittedName>
</protein>
<dbReference type="SMART" id="SM00345">
    <property type="entry name" value="HTH_GNTR"/>
    <property type="match status" value="1"/>
</dbReference>
<name>A0ABW4P1J7_9NOCA</name>
<keyword evidence="3" id="KW-0805">Transcription regulation</keyword>
<dbReference type="InterPro" id="IPR036388">
    <property type="entry name" value="WH-like_DNA-bd_sf"/>
</dbReference>